<evidence type="ECO:0000256" key="1">
    <source>
        <dbReference type="ARBA" id="ARBA00012502"/>
    </source>
</evidence>
<dbReference type="AlphaFoldDB" id="A0A1G7Q8V6"/>
<feature type="domain" description="Peptide methionine sulphoxide reductase MsrA" evidence="3">
    <location>
        <begin position="41"/>
        <end position="174"/>
    </location>
</feature>
<protein>
    <recommendedName>
        <fullName evidence="1">peptide-methionine (S)-S-oxide reductase</fullName>
        <ecNumber evidence="1">1.8.4.11</ecNumber>
    </recommendedName>
</protein>
<dbReference type="Pfam" id="PF01625">
    <property type="entry name" value="PMSR"/>
    <property type="match status" value="1"/>
</dbReference>
<keyword evidence="2" id="KW-0560">Oxidoreductase</keyword>
<proteinExistence type="predicted"/>
<dbReference type="SUPFAM" id="SSF55068">
    <property type="entry name" value="Peptide methionine sulfoxide reductase"/>
    <property type="match status" value="1"/>
</dbReference>
<evidence type="ECO:0000256" key="2">
    <source>
        <dbReference type="ARBA" id="ARBA00023002"/>
    </source>
</evidence>
<dbReference type="EC" id="1.8.4.11" evidence="1"/>
<evidence type="ECO:0000313" key="5">
    <source>
        <dbReference type="Proteomes" id="UP000324020"/>
    </source>
</evidence>
<dbReference type="EMBL" id="FNBO01000011">
    <property type="protein sequence ID" value="SDF94379.1"/>
    <property type="molecule type" value="Genomic_DNA"/>
</dbReference>
<dbReference type="Proteomes" id="UP000324020">
    <property type="component" value="Unassembled WGS sequence"/>
</dbReference>
<dbReference type="PANTHER" id="PTHR43774:SF1">
    <property type="entry name" value="PEPTIDE METHIONINE SULFOXIDE REDUCTASE MSRA 2"/>
    <property type="match status" value="1"/>
</dbReference>
<evidence type="ECO:0000313" key="4">
    <source>
        <dbReference type="EMBL" id="SDF94379.1"/>
    </source>
</evidence>
<dbReference type="GO" id="GO:0008113">
    <property type="term" value="F:peptide-methionine (S)-S-oxide reductase activity"/>
    <property type="evidence" value="ECO:0007669"/>
    <property type="project" value="UniProtKB-EC"/>
</dbReference>
<organism evidence="4 5">
    <name type="scientific">Halorubrum xinjiangense</name>
    <dbReference type="NCBI Taxonomy" id="261291"/>
    <lineage>
        <taxon>Archaea</taxon>
        <taxon>Methanobacteriati</taxon>
        <taxon>Methanobacteriota</taxon>
        <taxon>Stenosarchaea group</taxon>
        <taxon>Halobacteria</taxon>
        <taxon>Halobacteriales</taxon>
        <taxon>Haloferacaceae</taxon>
        <taxon>Halorubrum</taxon>
    </lineage>
</organism>
<accession>A0A1G7Q8V6</accession>
<reference evidence="4 5" key="1">
    <citation type="submission" date="2016-10" db="EMBL/GenBank/DDBJ databases">
        <authorList>
            <person name="Varghese N."/>
            <person name="Submissions S."/>
        </authorList>
    </citation>
    <scope>NUCLEOTIDE SEQUENCE [LARGE SCALE GENOMIC DNA]</scope>
    <source>
        <strain evidence="4 5">CGMCC 1.3527</strain>
    </source>
</reference>
<keyword evidence="5" id="KW-1185">Reference proteome</keyword>
<dbReference type="Gene3D" id="3.30.1060.10">
    <property type="entry name" value="Peptide methionine sulphoxide reductase MsrA"/>
    <property type="match status" value="1"/>
</dbReference>
<evidence type="ECO:0000259" key="3">
    <source>
        <dbReference type="Pfam" id="PF01625"/>
    </source>
</evidence>
<gene>
    <name evidence="4" type="ORF">SAMN04488067_11169</name>
</gene>
<dbReference type="PANTHER" id="PTHR43774">
    <property type="entry name" value="PEPTIDE METHIONINE SULFOXIDE REDUCTASE"/>
    <property type="match status" value="1"/>
</dbReference>
<dbReference type="InterPro" id="IPR036509">
    <property type="entry name" value="Met_Sox_Rdtase_MsrA_sf"/>
</dbReference>
<sequence length="225" mass="25315">MRWDPRPALRRLSRLVTPMTLTQTQIREYDRRAMDSAETATATFGIGCFWGPDAQFGAMDGVVRTRVGYAGGTKHDPTYHALGDHTEVFQVEFDPDTVAYRDLLNRVFESHNPQHQTRKTQYQNIVFAGTEDQRAVLDEFLTTRGLTADGIGTRIEQLSRFYPAEDYHQKYKLRSVSSLMDAFETAGYGDDELRESPIAAKLNGYAAGHDVGIDEELPTTDRGTA</sequence>
<dbReference type="InterPro" id="IPR002569">
    <property type="entry name" value="Met_Sox_Rdtase_MsrA_dom"/>
</dbReference>
<name>A0A1G7Q8V6_9EURY</name>